<dbReference type="KEGG" id="dosa:Os04g0584100"/>
<evidence type="ECO:0000313" key="3">
    <source>
        <dbReference type="Proteomes" id="UP000000763"/>
    </source>
</evidence>
<dbReference type="AlphaFoldDB" id="A0A0P0WE43"/>
<reference evidence="3" key="2">
    <citation type="journal article" date="2008" name="Nucleic Acids Res.">
        <title>The rice annotation project database (RAP-DB): 2008 update.</title>
        <authorList>
            <consortium name="The rice annotation project (RAP)"/>
        </authorList>
    </citation>
    <scope>GENOME REANNOTATION</scope>
    <source>
        <strain evidence="3">cv. Nipponbare</strain>
    </source>
</reference>
<feature type="region of interest" description="Disordered" evidence="1">
    <location>
        <begin position="249"/>
        <end position="270"/>
    </location>
</feature>
<dbReference type="Gramene" id="Os04t0584201-01">
    <property type="protein sequence ID" value="Os04t0584201-01"/>
    <property type="gene ID" value="Os04g0584201"/>
</dbReference>
<dbReference type="Proteomes" id="UP000000763">
    <property type="component" value="Chromosome 4"/>
</dbReference>
<dbReference type="AntiFam" id="ANF00226">
    <property type="entry name" value="Shadow ORF (opposite pknB)"/>
</dbReference>
<accession>A0A0P0WE43</accession>
<organism evidence="2 3">
    <name type="scientific">Oryza sativa subsp. japonica</name>
    <name type="common">Rice</name>
    <dbReference type="NCBI Taxonomy" id="39947"/>
    <lineage>
        <taxon>Eukaryota</taxon>
        <taxon>Viridiplantae</taxon>
        <taxon>Streptophyta</taxon>
        <taxon>Embryophyta</taxon>
        <taxon>Tracheophyta</taxon>
        <taxon>Spermatophyta</taxon>
        <taxon>Magnoliopsida</taxon>
        <taxon>Liliopsida</taxon>
        <taxon>Poales</taxon>
        <taxon>Poaceae</taxon>
        <taxon>BOP clade</taxon>
        <taxon>Oryzoideae</taxon>
        <taxon>Oryzeae</taxon>
        <taxon>Oryzinae</taxon>
        <taxon>Oryza</taxon>
        <taxon>Oryza sativa</taxon>
    </lineage>
</organism>
<proteinExistence type="predicted"/>
<dbReference type="EMBL" id="AP008210">
    <property type="protein sequence ID" value="BAH92796.1"/>
    <property type="molecule type" value="Genomic_DNA"/>
</dbReference>
<reference evidence="2 3" key="1">
    <citation type="journal article" date="2005" name="Nature">
        <title>The map-based sequence of the rice genome.</title>
        <authorList>
            <consortium name="International rice genome sequencing project (IRGSP)"/>
            <person name="Matsumoto T."/>
            <person name="Wu J."/>
            <person name="Kanamori H."/>
            <person name="Katayose Y."/>
            <person name="Fujisawa M."/>
            <person name="Namiki N."/>
            <person name="Mizuno H."/>
            <person name="Yamamoto K."/>
            <person name="Antonio B.A."/>
            <person name="Baba T."/>
            <person name="Sakata K."/>
            <person name="Nagamura Y."/>
            <person name="Aoki H."/>
            <person name="Arikawa K."/>
            <person name="Arita K."/>
            <person name="Bito T."/>
            <person name="Chiden Y."/>
            <person name="Fujitsuka N."/>
            <person name="Fukunaka R."/>
            <person name="Hamada M."/>
            <person name="Harada C."/>
            <person name="Hayashi A."/>
            <person name="Hijishita S."/>
            <person name="Honda M."/>
            <person name="Hosokawa S."/>
            <person name="Ichikawa Y."/>
            <person name="Idonuma A."/>
            <person name="Iijima M."/>
            <person name="Ikeda M."/>
            <person name="Ikeno M."/>
            <person name="Ito K."/>
            <person name="Ito S."/>
            <person name="Ito T."/>
            <person name="Ito Y."/>
            <person name="Ito Y."/>
            <person name="Iwabuchi A."/>
            <person name="Kamiya K."/>
            <person name="Karasawa W."/>
            <person name="Kurita K."/>
            <person name="Katagiri S."/>
            <person name="Kikuta A."/>
            <person name="Kobayashi H."/>
            <person name="Kobayashi N."/>
            <person name="Machita K."/>
            <person name="Maehara T."/>
            <person name="Masukawa M."/>
            <person name="Mizubayashi T."/>
            <person name="Mukai Y."/>
            <person name="Nagasaki H."/>
            <person name="Nagata Y."/>
            <person name="Naito S."/>
            <person name="Nakashima M."/>
            <person name="Nakama Y."/>
            <person name="Nakamichi Y."/>
            <person name="Nakamura M."/>
            <person name="Meguro A."/>
            <person name="Negishi M."/>
            <person name="Ohta I."/>
            <person name="Ohta T."/>
            <person name="Okamoto M."/>
            <person name="Ono N."/>
            <person name="Saji S."/>
            <person name="Sakaguchi M."/>
            <person name="Sakai K."/>
            <person name="Shibata M."/>
            <person name="Shimokawa T."/>
            <person name="Song J."/>
            <person name="Takazaki Y."/>
            <person name="Terasawa K."/>
            <person name="Tsugane M."/>
            <person name="Tsuji K."/>
            <person name="Ueda S."/>
            <person name="Waki K."/>
            <person name="Yamagata H."/>
            <person name="Yamamoto M."/>
            <person name="Yamamoto S."/>
            <person name="Yamane H."/>
            <person name="Yoshiki S."/>
            <person name="Yoshihara R."/>
            <person name="Yukawa K."/>
            <person name="Zhong H."/>
            <person name="Yano M."/>
            <person name="Yuan Q."/>
            <person name="Ouyang S."/>
            <person name="Liu J."/>
            <person name="Jones K.M."/>
            <person name="Gansberger K."/>
            <person name="Moffat K."/>
            <person name="Hill J."/>
            <person name="Bera J."/>
            <person name="Fadrosh D."/>
            <person name="Jin S."/>
            <person name="Johri S."/>
            <person name="Kim M."/>
            <person name="Overton L."/>
            <person name="Reardon M."/>
            <person name="Tsitrin T."/>
            <person name="Vuong H."/>
            <person name="Weaver B."/>
            <person name="Ciecko A."/>
            <person name="Tallon L."/>
            <person name="Jackson J."/>
            <person name="Pai G."/>
            <person name="Aken S.V."/>
            <person name="Utterback T."/>
            <person name="Reidmuller S."/>
            <person name="Feldblyum T."/>
            <person name="Hsiao J."/>
            <person name="Zismann V."/>
            <person name="Iobst S."/>
            <person name="de Vazeille A.R."/>
            <person name="Buell C.R."/>
            <person name="Ying K."/>
            <person name="Li Y."/>
            <person name="Lu T."/>
            <person name="Huang Y."/>
            <person name="Zhao Q."/>
            <person name="Feng Q."/>
            <person name="Zhang L."/>
            <person name="Zhu J."/>
            <person name="Weng Q."/>
            <person name="Mu J."/>
            <person name="Lu Y."/>
            <person name="Fan D."/>
            <person name="Liu Y."/>
            <person name="Guan J."/>
            <person name="Zhang Y."/>
            <person name="Yu S."/>
            <person name="Liu X."/>
            <person name="Zhang Y."/>
            <person name="Hong G."/>
            <person name="Han B."/>
            <person name="Choisne N."/>
            <person name="Demange N."/>
            <person name="Orjeda G."/>
            <person name="Samain S."/>
            <person name="Cattolico L."/>
            <person name="Pelletier E."/>
            <person name="Couloux A."/>
            <person name="Segurens B."/>
            <person name="Wincker P."/>
            <person name="D'Hont A."/>
            <person name="Scarpelli C."/>
            <person name="Weissenbach J."/>
            <person name="Salanoubat M."/>
            <person name="Quetier F."/>
            <person name="Yu Y."/>
            <person name="Kim H.R."/>
            <person name="Rambo T."/>
            <person name="Currie J."/>
            <person name="Collura K."/>
            <person name="Luo M."/>
            <person name="Yang T."/>
            <person name="Ammiraju J.S.S."/>
            <person name="Engler F."/>
            <person name="Soderlund C."/>
            <person name="Wing R.A."/>
            <person name="Palmer L.E."/>
            <person name="de la Bastide M."/>
            <person name="Spiegel L."/>
            <person name="Nascimento L."/>
            <person name="Zutavern T."/>
            <person name="O'Shaughnessy A."/>
            <person name="Dike S."/>
            <person name="Dedhia N."/>
            <person name="Preston R."/>
            <person name="Balija V."/>
            <person name="McCombie W.R."/>
            <person name="Chow T."/>
            <person name="Chen H."/>
            <person name="Chung M."/>
            <person name="Chen C."/>
            <person name="Shaw J."/>
            <person name="Wu H."/>
            <person name="Hsiao K."/>
            <person name="Chao Y."/>
            <person name="Chu M."/>
            <person name="Cheng C."/>
            <person name="Hour A."/>
            <person name="Lee P."/>
            <person name="Lin S."/>
            <person name="Lin Y."/>
            <person name="Liou J."/>
            <person name="Liu S."/>
            <person name="Hsing Y."/>
            <person name="Raghuvanshi S."/>
            <person name="Mohanty A."/>
            <person name="Bharti A.K."/>
            <person name="Gaur A."/>
            <person name="Gupta V."/>
            <person name="Kumar D."/>
            <person name="Ravi V."/>
            <person name="Vij S."/>
            <person name="Kapur A."/>
            <person name="Khurana P."/>
            <person name="Khurana P."/>
            <person name="Khurana J.P."/>
            <person name="Tyagi A.K."/>
            <person name="Gaikwad K."/>
            <person name="Singh A."/>
            <person name="Dalal V."/>
            <person name="Srivastava S."/>
            <person name="Dixit A."/>
            <person name="Pal A.K."/>
            <person name="Ghazi I.A."/>
            <person name="Yadav M."/>
            <person name="Pandit A."/>
            <person name="Bhargava A."/>
            <person name="Sureshbabu K."/>
            <person name="Batra K."/>
            <person name="Sharma T.R."/>
            <person name="Mohapatra T."/>
            <person name="Singh N.K."/>
            <person name="Messing J."/>
            <person name="Nelson A.B."/>
            <person name="Fuks G."/>
            <person name="Kavchok S."/>
            <person name="Keizer G."/>
            <person name="Linton E."/>
            <person name="Llaca V."/>
            <person name="Song R."/>
            <person name="Tanyolac B."/>
            <person name="Young S."/>
            <person name="Ho-Il K."/>
            <person name="Hahn J.H."/>
            <person name="Sangsakoo G."/>
            <person name="Vanavichit A."/>
            <person name="de Mattos Luiz.A.T."/>
            <person name="Zimmer P.D."/>
            <person name="Malone G."/>
            <person name="Dellagostin O."/>
            <person name="de Oliveira A.C."/>
            <person name="Bevan M."/>
            <person name="Bancroft I."/>
            <person name="Minx P."/>
            <person name="Cordum H."/>
            <person name="Wilson R."/>
            <person name="Cheng Z."/>
            <person name="Jin W."/>
            <person name="Jiang J."/>
            <person name="Leong S.A."/>
            <person name="Iwama H."/>
            <person name="Gojobori T."/>
            <person name="Itoh T."/>
            <person name="Niimura Y."/>
            <person name="Fujii Y."/>
            <person name="Habara T."/>
            <person name="Sakai H."/>
            <person name="Sato Y."/>
            <person name="Wilson G."/>
            <person name="Kumar K."/>
            <person name="McCouch S."/>
            <person name="Juretic N."/>
            <person name="Hoen D."/>
            <person name="Wright S."/>
            <person name="Bruskiewich R."/>
            <person name="Bureau T."/>
            <person name="Miyao A."/>
            <person name="Hirochika H."/>
            <person name="Nishikawa T."/>
            <person name="Kadowaki K."/>
            <person name="Sugiura M."/>
            <person name="Burr B."/>
            <person name="Sasaki T."/>
        </authorList>
    </citation>
    <scope>NUCLEOTIDE SEQUENCE [LARGE SCALE GENOMIC DNA]</scope>
    <source>
        <strain evidence="3">cv. Nipponbare</strain>
    </source>
</reference>
<gene>
    <name evidence="2" type="ordered locus">Os04g0584100</name>
</gene>
<protein>
    <submittedName>
        <fullName evidence="2">Os04g0584100 protein</fullName>
    </submittedName>
</protein>
<name>A0A0P0WE43_ORYSJ</name>
<evidence type="ECO:0000313" key="2">
    <source>
        <dbReference type="EMBL" id="BAH92796.1"/>
    </source>
</evidence>
<evidence type="ECO:0000256" key="1">
    <source>
        <dbReference type="SAM" id="MobiDB-lite"/>
    </source>
</evidence>
<sequence>MLLLAVVVRHGAARAPPGEHLHDEHPERVHVRVEAGASGEEALVRHVAAGARHGLRRVVRHLVEVDDTGEAEVAEARAVLLVEHDVARLDVPVEDPAAAPVVQVLQRGRHAADYLVPSLPGQLSRSSTAIQELVQATHGEVLVDEEQLASLVAPPDQLHEVAVRELADRVHLRDELLLSSVGTGFVVRCHPLDGHLHVHAAQVAVVHGAEATSAELARGAEVGSRTPELLELKFDRAMGVDHLLEVAVGEPSLPRRPSPHQEHKKRRHSK</sequence>